<reference evidence="3" key="1">
    <citation type="submission" date="2017-02" db="EMBL/GenBank/DDBJ databases">
        <authorList>
            <person name="Varghese N."/>
            <person name="Submissions S."/>
        </authorList>
    </citation>
    <scope>NUCLEOTIDE SEQUENCE [LARGE SCALE GENOMIC DNA]</scope>
    <source>
        <strain evidence="3">DSM 22385</strain>
    </source>
</reference>
<feature type="transmembrane region" description="Helical" evidence="1">
    <location>
        <begin position="7"/>
        <end position="27"/>
    </location>
</feature>
<feature type="transmembrane region" description="Helical" evidence="1">
    <location>
        <begin position="67"/>
        <end position="89"/>
    </location>
</feature>
<name>A0A1T5BTC3_9SPHI</name>
<organism evidence="2 3">
    <name type="scientific">Daejeonella lutea</name>
    <dbReference type="NCBI Taxonomy" id="572036"/>
    <lineage>
        <taxon>Bacteria</taxon>
        <taxon>Pseudomonadati</taxon>
        <taxon>Bacteroidota</taxon>
        <taxon>Sphingobacteriia</taxon>
        <taxon>Sphingobacteriales</taxon>
        <taxon>Sphingobacteriaceae</taxon>
        <taxon>Daejeonella</taxon>
    </lineage>
</organism>
<dbReference type="AlphaFoldDB" id="A0A1T5BTC3"/>
<dbReference type="EMBL" id="FUYR01000001">
    <property type="protein sequence ID" value="SKB50572.1"/>
    <property type="molecule type" value="Genomic_DNA"/>
</dbReference>
<sequence>MIKKVVGINLLVFTAYGLLINLSSSIADKGFNIAVGMGVCIAIQVLLNVIAGIFFFLIGKAEAGKSFLVSAAILVPVGFCTWLILLSIFG</sequence>
<evidence type="ECO:0000313" key="2">
    <source>
        <dbReference type="EMBL" id="SKB50572.1"/>
    </source>
</evidence>
<accession>A0A1T5BTC3</accession>
<keyword evidence="3" id="KW-1185">Reference proteome</keyword>
<feature type="transmembrane region" description="Helical" evidence="1">
    <location>
        <begin position="33"/>
        <end position="58"/>
    </location>
</feature>
<keyword evidence="1" id="KW-1133">Transmembrane helix</keyword>
<keyword evidence="1" id="KW-0472">Membrane</keyword>
<gene>
    <name evidence="2" type="ORF">SAMN05661099_1678</name>
</gene>
<dbReference type="STRING" id="572036.SAMN05661099_1678"/>
<evidence type="ECO:0000313" key="3">
    <source>
        <dbReference type="Proteomes" id="UP000189981"/>
    </source>
</evidence>
<dbReference type="Proteomes" id="UP000189981">
    <property type="component" value="Unassembled WGS sequence"/>
</dbReference>
<protein>
    <submittedName>
        <fullName evidence="2">Uncharacterized protein</fullName>
    </submittedName>
</protein>
<evidence type="ECO:0000256" key="1">
    <source>
        <dbReference type="SAM" id="Phobius"/>
    </source>
</evidence>
<keyword evidence="1" id="KW-0812">Transmembrane</keyword>
<dbReference type="OrthoDB" id="770099at2"/>
<dbReference type="RefSeq" id="WP_079702125.1">
    <property type="nucleotide sequence ID" value="NZ_FUYR01000001.1"/>
</dbReference>
<proteinExistence type="predicted"/>